<dbReference type="GO" id="GO:0005681">
    <property type="term" value="C:spliceosomal complex"/>
    <property type="evidence" value="ECO:0007669"/>
    <property type="project" value="TreeGrafter"/>
</dbReference>
<name>F9XH66_ZYMTI</name>
<reference evidence="6 7" key="1">
    <citation type="journal article" date="2011" name="PLoS Genet.">
        <title>Finished genome of the fungal wheat pathogen Mycosphaerella graminicola reveals dispensome structure, chromosome plasticity, and stealth pathogenesis.</title>
        <authorList>
            <person name="Goodwin S.B."/>
            <person name="Ben M'barek S."/>
            <person name="Dhillon B."/>
            <person name="Wittenberg A.H.J."/>
            <person name="Crane C.F."/>
            <person name="Hane J.K."/>
            <person name="Foster A.J."/>
            <person name="Van der Lee T.A.J."/>
            <person name="Grimwood J."/>
            <person name="Aerts A."/>
            <person name="Antoniw J."/>
            <person name="Bailey A."/>
            <person name="Bluhm B."/>
            <person name="Bowler J."/>
            <person name="Bristow J."/>
            <person name="van der Burgt A."/>
            <person name="Canto-Canche B."/>
            <person name="Churchill A.C.L."/>
            <person name="Conde-Ferraez L."/>
            <person name="Cools H.J."/>
            <person name="Coutinho P.M."/>
            <person name="Csukai M."/>
            <person name="Dehal P."/>
            <person name="De Wit P."/>
            <person name="Donzelli B."/>
            <person name="van de Geest H.C."/>
            <person name="van Ham R.C.H.J."/>
            <person name="Hammond-Kosack K.E."/>
            <person name="Henrissat B."/>
            <person name="Kilian A."/>
            <person name="Kobayashi A.K."/>
            <person name="Koopmann E."/>
            <person name="Kourmpetis Y."/>
            <person name="Kuzniar A."/>
            <person name="Lindquist E."/>
            <person name="Lombard V."/>
            <person name="Maliepaard C."/>
            <person name="Martins N."/>
            <person name="Mehrabi R."/>
            <person name="Nap J.P.H."/>
            <person name="Ponomarenko A."/>
            <person name="Rudd J.J."/>
            <person name="Salamov A."/>
            <person name="Schmutz J."/>
            <person name="Schouten H.J."/>
            <person name="Shapiro H."/>
            <person name="Stergiopoulos I."/>
            <person name="Torriani S.F.F."/>
            <person name="Tu H."/>
            <person name="de Vries R.P."/>
            <person name="Waalwijk C."/>
            <person name="Ware S.B."/>
            <person name="Wiebenga A."/>
            <person name="Zwiers L.-H."/>
            <person name="Oliver R.P."/>
            <person name="Grigoriev I.V."/>
            <person name="Kema G.H.J."/>
        </authorList>
    </citation>
    <scope>NUCLEOTIDE SEQUENCE [LARGE SCALE GENOMIC DNA]</scope>
    <source>
        <strain evidence="7">CBS 115943 / IPO323</strain>
    </source>
</reference>
<dbReference type="HOGENOM" id="CLU_054062_0_0_1"/>
<dbReference type="eggNOG" id="ENOG502S43V">
    <property type="taxonomic scope" value="Eukaryota"/>
</dbReference>
<dbReference type="PANTHER" id="PTHR21399:SF0">
    <property type="entry name" value="METHYLOSOME SUBUNIT PICLN"/>
    <property type="match status" value="1"/>
</dbReference>
<keyword evidence="3" id="KW-0963">Cytoplasm</keyword>
<dbReference type="GeneID" id="13402771"/>
<evidence type="ECO:0000256" key="4">
    <source>
        <dbReference type="ARBA" id="ARBA00023242"/>
    </source>
</evidence>
<dbReference type="EMBL" id="CM001203">
    <property type="protein sequence ID" value="EGP84953.1"/>
    <property type="molecule type" value="Genomic_DNA"/>
</dbReference>
<dbReference type="OMA" id="NMHEYFD"/>
<gene>
    <name evidence="6" type="ORF">MYCGRDRAFT_110395</name>
</gene>
<evidence type="ECO:0008006" key="8">
    <source>
        <dbReference type="Google" id="ProtNLM"/>
    </source>
</evidence>
<feature type="region of interest" description="Disordered" evidence="5">
    <location>
        <begin position="234"/>
        <end position="294"/>
    </location>
</feature>
<organism evidence="6 7">
    <name type="scientific">Zymoseptoria tritici (strain CBS 115943 / IPO323)</name>
    <name type="common">Speckled leaf blotch fungus</name>
    <name type="synonym">Septoria tritici</name>
    <dbReference type="NCBI Taxonomy" id="336722"/>
    <lineage>
        <taxon>Eukaryota</taxon>
        <taxon>Fungi</taxon>
        <taxon>Dikarya</taxon>
        <taxon>Ascomycota</taxon>
        <taxon>Pezizomycotina</taxon>
        <taxon>Dothideomycetes</taxon>
        <taxon>Dothideomycetidae</taxon>
        <taxon>Mycosphaerellales</taxon>
        <taxon>Mycosphaerellaceae</taxon>
        <taxon>Zymoseptoria</taxon>
    </lineage>
</organism>
<sequence length="294" mass="30758">MAVEPLDTAPALGDFTLLNEYTSQTPGTFFGGLPVLHLHAPSATIKLQSSDAASHPDFAALADPSTVSASSDGPLHIPSIDIWITSRALLLWSTTHSKGLTIPYPVITVTAQDRTEVLLELNLSAPDASDEDLDFLQLRLIANEVSHHAAATADAGGANGTEEQASAKKVFRAISDCQELNPDPPAQGEDGEEEGGFDPTAPGATGWITSENMADFMDENGEFKMPEGMAVIGGEEDEEESAEGAQQNGLGEGAGRRRTAAEIDGGDAEQGAEGVPHSVESHRSASIPVAFYGH</sequence>
<keyword evidence="4" id="KW-0539">Nucleus</keyword>
<protein>
    <recommendedName>
        <fullName evidence="8">Protein LOT5</fullName>
    </recommendedName>
</protein>
<keyword evidence="7" id="KW-1185">Reference proteome</keyword>
<dbReference type="PANTHER" id="PTHR21399">
    <property type="entry name" value="CHLORIDE CONDUCTANCE REGULATORY PROTEIN ICLN"/>
    <property type="match status" value="1"/>
</dbReference>
<dbReference type="RefSeq" id="XP_003849977.1">
    <property type="nucleotide sequence ID" value="XM_003849929.1"/>
</dbReference>
<evidence type="ECO:0000256" key="3">
    <source>
        <dbReference type="ARBA" id="ARBA00022490"/>
    </source>
</evidence>
<accession>F9XH66</accession>
<dbReference type="OrthoDB" id="19714at2759"/>
<dbReference type="Gene3D" id="2.30.29.30">
    <property type="entry name" value="Pleckstrin-homology domain (PH domain)/Phosphotyrosine-binding domain (PTB)"/>
    <property type="match status" value="1"/>
</dbReference>
<dbReference type="GO" id="GO:0005829">
    <property type="term" value="C:cytosol"/>
    <property type="evidence" value="ECO:0007669"/>
    <property type="project" value="TreeGrafter"/>
</dbReference>
<evidence type="ECO:0000256" key="5">
    <source>
        <dbReference type="SAM" id="MobiDB-lite"/>
    </source>
</evidence>
<comment type="subcellular location">
    <subcellularLocation>
        <location evidence="2">Cytoplasm</location>
    </subcellularLocation>
    <subcellularLocation>
        <location evidence="1">Nucleus</location>
    </subcellularLocation>
</comment>
<dbReference type="GO" id="GO:0045292">
    <property type="term" value="P:mRNA cis splicing, via spliceosome"/>
    <property type="evidence" value="ECO:0007669"/>
    <property type="project" value="TreeGrafter"/>
</dbReference>
<proteinExistence type="predicted"/>
<dbReference type="InterPro" id="IPR011993">
    <property type="entry name" value="PH-like_dom_sf"/>
</dbReference>
<dbReference type="GO" id="GO:0034715">
    <property type="term" value="C:pICln-Sm protein complex"/>
    <property type="evidence" value="ECO:0007669"/>
    <property type="project" value="TreeGrafter"/>
</dbReference>
<dbReference type="AlphaFoldDB" id="F9XH66"/>
<dbReference type="Proteomes" id="UP000008062">
    <property type="component" value="Chromosome 8"/>
</dbReference>
<dbReference type="GO" id="GO:0000387">
    <property type="term" value="P:spliceosomal snRNP assembly"/>
    <property type="evidence" value="ECO:0007669"/>
    <property type="project" value="TreeGrafter"/>
</dbReference>
<evidence type="ECO:0000313" key="7">
    <source>
        <dbReference type="Proteomes" id="UP000008062"/>
    </source>
</evidence>
<evidence type="ECO:0000256" key="1">
    <source>
        <dbReference type="ARBA" id="ARBA00004123"/>
    </source>
</evidence>
<dbReference type="InParanoid" id="F9XH66"/>
<dbReference type="KEGG" id="ztr:MYCGRDRAFT_110395"/>
<evidence type="ECO:0000313" key="6">
    <source>
        <dbReference type="EMBL" id="EGP84953.1"/>
    </source>
</evidence>
<dbReference type="Pfam" id="PF03517">
    <property type="entry name" value="Voldacs"/>
    <property type="match status" value="2"/>
</dbReference>
<evidence type="ECO:0000256" key="2">
    <source>
        <dbReference type="ARBA" id="ARBA00004496"/>
    </source>
</evidence>
<dbReference type="InterPro" id="IPR039924">
    <property type="entry name" value="ICln/Lot5/Saf5"/>
</dbReference>
<feature type="region of interest" description="Disordered" evidence="5">
    <location>
        <begin position="178"/>
        <end position="207"/>
    </location>
</feature>